<feature type="domain" description="4Fe-4S ferredoxin-type" evidence="10">
    <location>
        <begin position="31"/>
        <end position="60"/>
    </location>
</feature>
<evidence type="ECO:0000313" key="12">
    <source>
        <dbReference type="Proteomes" id="UP000683139"/>
    </source>
</evidence>
<dbReference type="PRINTS" id="PR00354">
    <property type="entry name" value="7FE8SFRDOXIN"/>
</dbReference>
<comment type="cofactor">
    <cofactor evidence="1">
        <name>[3Fe-4S] cluster</name>
        <dbReference type="ChEBI" id="CHEBI:21137"/>
    </cofactor>
</comment>
<evidence type="ECO:0000256" key="9">
    <source>
        <dbReference type="RuleBase" id="RU365098"/>
    </source>
</evidence>
<evidence type="ECO:0000256" key="7">
    <source>
        <dbReference type="ARBA" id="ARBA00023004"/>
    </source>
</evidence>
<dbReference type="RefSeq" id="WP_213519964.1">
    <property type="nucleotide sequence ID" value="NZ_BOSE01000014.1"/>
</dbReference>
<evidence type="ECO:0000256" key="1">
    <source>
        <dbReference type="ARBA" id="ARBA00001927"/>
    </source>
</evidence>
<dbReference type="SUPFAM" id="SSF54862">
    <property type="entry name" value="4Fe-4S ferredoxins"/>
    <property type="match status" value="1"/>
</dbReference>
<evidence type="ECO:0000313" key="11">
    <source>
        <dbReference type="EMBL" id="GIP19317.1"/>
    </source>
</evidence>
<dbReference type="InterPro" id="IPR017900">
    <property type="entry name" value="4Fe4S_Fe_S_CS"/>
</dbReference>
<evidence type="ECO:0000256" key="3">
    <source>
        <dbReference type="ARBA" id="ARBA00022448"/>
    </source>
</evidence>
<dbReference type="GO" id="GO:0009055">
    <property type="term" value="F:electron transfer activity"/>
    <property type="evidence" value="ECO:0007669"/>
    <property type="project" value="UniProtKB-UniRule"/>
</dbReference>
<dbReference type="AlphaFoldDB" id="A0A919YUC7"/>
<protein>
    <recommendedName>
        <fullName evidence="9">Ferredoxin</fullName>
    </recommendedName>
</protein>
<dbReference type="InterPro" id="IPR000813">
    <property type="entry name" value="7Fe_ferredoxin"/>
</dbReference>
<comment type="caution">
    <text evidence="11">The sequence shown here is derived from an EMBL/GenBank/DDBJ whole genome shotgun (WGS) entry which is preliminary data.</text>
</comment>
<evidence type="ECO:0000259" key="10">
    <source>
        <dbReference type="PROSITE" id="PS51379"/>
    </source>
</evidence>
<dbReference type="Proteomes" id="UP000683139">
    <property type="component" value="Unassembled WGS sequence"/>
</dbReference>
<gene>
    <name evidence="11" type="ORF">J40TS1_49590</name>
</gene>
<accession>A0A919YUC7</accession>
<keyword evidence="7 9" id="KW-0408">Iron</keyword>
<dbReference type="Pfam" id="PF12800">
    <property type="entry name" value="Fer4_4"/>
    <property type="match status" value="1"/>
</dbReference>
<sequence>MAFVITEACISEKAADCADVCPVDCIQEGDDQYFIDGDLCIDCGACEAACPVGAIYYEDDLTEDRQIYLDKAKQFFSHN</sequence>
<comment type="cofactor">
    <cofactor evidence="2 9">
        <name>[4Fe-4S] cluster</name>
        <dbReference type="ChEBI" id="CHEBI:49883"/>
    </cofactor>
</comment>
<dbReference type="PANTHER" id="PTHR42859">
    <property type="entry name" value="OXIDOREDUCTASE"/>
    <property type="match status" value="1"/>
</dbReference>
<keyword evidence="12" id="KW-1185">Reference proteome</keyword>
<keyword evidence="4 9" id="KW-0004">4Fe-4S</keyword>
<comment type="function">
    <text evidence="9">Ferredoxins are iron-sulfur proteins that transfer electrons in a wide variety of metabolic reactions.</text>
</comment>
<evidence type="ECO:0000256" key="4">
    <source>
        <dbReference type="ARBA" id="ARBA00022485"/>
    </source>
</evidence>
<evidence type="ECO:0000256" key="5">
    <source>
        <dbReference type="ARBA" id="ARBA00022723"/>
    </source>
</evidence>
<reference evidence="11" key="1">
    <citation type="submission" date="2021-03" db="EMBL/GenBank/DDBJ databases">
        <title>Antimicrobial resistance genes in bacteria isolated from Japanese honey, and their potential for conferring macrolide and lincosamide resistance in the American foulbrood pathogen Paenibacillus larvae.</title>
        <authorList>
            <person name="Okamoto M."/>
            <person name="Kumagai M."/>
            <person name="Kanamori H."/>
            <person name="Takamatsu D."/>
        </authorList>
    </citation>
    <scope>NUCLEOTIDE SEQUENCE</scope>
    <source>
        <strain evidence="11">J40TS1</strain>
    </source>
</reference>
<dbReference type="GO" id="GO:0051539">
    <property type="term" value="F:4 iron, 4 sulfur cluster binding"/>
    <property type="evidence" value="ECO:0007669"/>
    <property type="project" value="UniProtKB-UniRule"/>
</dbReference>
<evidence type="ECO:0000256" key="8">
    <source>
        <dbReference type="ARBA" id="ARBA00023014"/>
    </source>
</evidence>
<keyword evidence="8 9" id="KW-0411">Iron-sulfur</keyword>
<dbReference type="PANTHER" id="PTHR42859:SF2">
    <property type="entry name" value="FERREDOXIN"/>
    <property type="match status" value="1"/>
</dbReference>
<dbReference type="PROSITE" id="PS51379">
    <property type="entry name" value="4FE4S_FER_2"/>
    <property type="match status" value="1"/>
</dbReference>
<keyword evidence="3 9" id="KW-0813">Transport</keyword>
<keyword evidence="5 9" id="KW-0479">Metal-binding</keyword>
<dbReference type="EMBL" id="BOSE01000014">
    <property type="protein sequence ID" value="GIP19317.1"/>
    <property type="molecule type" value="Genomic_DNA"/>
</dbReference>
<evidence type="ECO:0000256" key="6">
    <source>
        <dbReference type="ARBA" id="ARBA00022982"/>
    </source>
</evidence>
<evidence type="ECO:0000256" key="2">
    <source>
        <dbReference type="ARBA" id="ARBA00001966"/>
    </source>
</evidence>
<dbReference type="Gene3D" id="3.30.70.20">
    <property type="match status" value="1"/>
</dbReference>
<dbReference type="PROSITE" id="PS00198">
    <property type="entry name" value="4FE4S_FER_1"/>
    <property type="match status" value="1"/>
</dbReference>
<proteinExistence type="predicted"/>
<name>A0A919YUC7_9BACL</name>
<organism evidence="11 12">
    <name type="scientific">Paenibacillus montaniterrae</name>
    <dbReference type="NCBI Taxonomy" id="429341"/>
    <lineage>
        <taxon>Bacteria</taxon>
        <taxon>Bacillati</taxon>
        <taxon>Bacillota</taxon>
        <taxon>Bacilli</taxon>
        <taxon>Bacillales</taxon>
        <taxon>Paenibacillaceae</taxon>
        <taxon>Paenibacillus</taxon>
    </lineage>
</organism>
<dbReference type="InterPro" id="IPR017896">
    <property type="entry name" value="4Fe4S_Fe-S-bd"/>
</dbReference>
<dbReference type="InterPro" id="IPR050294">
    <property type="entry name" value="RnfB_subfamily"/>
</dbReference>
<dbReference type="Pfam" id="PF00037">
    <property type="entry name" value="Fer4"/>
    <property type="match status" value="1"/>
</dbReference>
<dbReference type="GO" id="GO:0046872">
    <property type="term" value="F:metal ion binding"/>
    <property type="evidence" value="ECO:0007669"/>
    <property type="project" value="UniProtKB-UniRule"/>
</dbReference>
<keyword evidence="6 9" id="KW-0249">Electron transport</keyword>